<sequence length="116" mass="13028">MAKKKINTTVEKYKKQPLWLDKALLDPGAVFLNPKQVADNPNLTLDEKLRILRSWEYDAAEIAVSLEEGMPGEEEGILSCIIDTILKINPGHCIESTGPTKHHALSSYSQYLFMTI</sequence>
<reference evidence="1 2" key="1">
    <citation type="submission" date="2015-11" db="EMBL/GenBank/DDBJ databases">
        <title>Genomic analysis of 38 Legionella species identifies large and diverse effector repertoires.</title>
        <authorList>
            <person name="Burstein D."/>
            <person name="Amaro F."/>
            <person name="Zusman T."/>
            <person name="Lifshitz Z."/>
            <person name="Cohen O."/>
            <person name="Gilbert J.A."/>
            <person name="Pupko T."/>
            <person name="Shuman H.A."/>
            <person name="Segal G."/>
        </authorList>
    </citation>
    <scope>NUCLEOTIDE SEQUENCE [LARGE SCALE GENOMIC DNA]</scope>
    <source>
        <strain evidence="1 2">BL-540</strain>
    </source>
</reference>
<proteinExistence type="predicted"/>
<dbReference type="RefSeq" id="WP_058470659.1">
    <property type="nucleotide sequence ID" value="NZ_CAAAIC010000002.1"/>
</dbReference>
<evidence type="ECO:0000313" key="1">
    <source>
        <dbReference type="EMBL" id="KTD16834.1"/>
    </source>
</evidence>
<organism evidence="1 2">
    <name type="scientific">Legionella jordanis</name>
    <dbReference type="NCBI Taxonomy" id="456"/>
    <lineage>
        <taxon>Bacteria</taxon>
        <taxon>Pseudomonadati</taxon>
        <taxon>Pseudomonadota</taxon>
        <taxon>Gammaproteobacteria</taxon>
        <taxon>Legionellales</taxon>
        <taxon>Legionellaceae</taxon>
        <taxon>Legionella</taxon>
    </lineage>
</organism>
<dbReference type="Proteomes" id="UP000055035">
    <property type="component" value="Unassembled WGS sequence"/>
</dbReference>
<evidence type="ECO:0000313" key="2">
    <source>
        <dbReference type="Proteomes" id="UP000055035"/>
    </source>
</evidence>
<comment type="caution">
    <text evidence="1">The sequence shown here is derived from an EMBL/GenBank/DDBJ whole genome shotgun (WGS) entry which is preliminary data.</text>
</comment>
<accession>A0A0W0V9R4</accession>
<dbReference type="PATRIC" id="fig|456.5.peg.1215"/>
<protein>
    <submittedName>
        <fullName evidence="1">Uncharacterized protein</fullName>
    </submittedName>
</protein>
<dbReference type="EMBL" id="LNYJ01000011">
    <property type="protein sequence ID" value="KTD16834.1"/>
    <property type="molecule type" value="Genomic_DNA"/>
</dbReference>
<dbReference type="OrthoDB" id="5405867at2"/>
<dbReference type="AlphaFoldDB" id="A0A0W0V9R4"/>
<dbReference type="STRING" id="456.Ljor_1140"/>
<name>A0A0W0V9R4_9GAMM</name>
<gene>
    <name evidence="1" type="ORF">Ljor_1140</name>
</gene>
<keyword evidence="2" id="KW-1185">Reference proteome</keyword>